<evidence type="ECO:0000313" key="3">
    <source>
        <dbReference type="Proteomes" id="UP000178774"/>
    </source>
</evidence>
<reference evidence="2 3" key="1">
    <citation type="journal article" date="2016" name="Nat. Commun.">
        <title>Thousands of microbial genomes shed light on interconnected biogeochemical processes in an aquifer system.</title>
        <authorList>
            <person name="Anantharaman K."/>
            <person name="Brown C.T."/>
            <person name="Hug L.A."/>
            <person name="Sharon I."/>
            <person name="Castelle C.J."/>
            <person name="Probst A.J."/>
            <person name="Thomas B.C."/>
            <person name="Singh A."/>
            <person name="Wilkins M.J."/>
            <person name="Karaoz U."/>
            <person name="Brodie E.L."/>
            <person name="Williams K.H."/>
            <person name="Hubbard S.S."/>
            <person name="Banfield J.F."/>
        </authorList>
    </citation>
    <scope>NUCLEOTIDE SEQUENCE [LARGE SCALE GENOMIC DNA]</scope>
</reference>
<protein>
    <recommendedName>
        <fullName evidence="1">NYN domain-containing protein</fullName>
    </recommendedName>
</protein>
<organism evidence="2 3">
    <name type="scientific">Candidatus Staskawiczbacteria bacterium RIFCSPHIGHO2_01_FULL_41_41</name>
    <dbReference type="NCBI Taxonomy" id="1802203"/>
    <lineage>
        <taxon>Bacteria</taxon>
        <taxon>Candidatus Staskawicziibacteriota</taxon>
    </lineage>
</organism>
<gene>
    <name evidence="2" type="ORF">A2822_00235</name>
</gene>
<dbReference type="PANTHER" id="PTHR35458">
    <property type="entry name" value="SLR0755 PROTEIN"/>
    <property type="match status" value="1"/>
</dbReference>
<dbReference type="InterPro" id="IPR047140">
    <property type="entry name" value="LabA"/>
</dbReference>
<dbReference type="EMBL" id="MHOP01000018">
    <property type="protein sequence ID" value="OGZ65665.1"/>
    <property type="molecule type" value="Genomic_DNA"/>
</dbReference>
<dbReference type="Gene3D" id="3.40.50.1010">
    <property type="entry name" value="5'-nuclease"/>
    <property type="match status" value="1"/>
</dbReference>
<comment type="caution">
    <text evidence="2">The sequence shown here is derived from an EMBL/GenBank/DDBJ whole genome shotgun (WGS) entry which is preliminary data.</text>
</comment>
<dbReference type="GO" id="GO:0004540">
    <property type="term" value="F:RNA nuclease activity"/>
    <property type="evidence" value="ECO:0007669"/>
    <property type="project" value="InterPro"/>
</dbReference>
<evidence type="ECO:0000313" key="2">
    <source>
        <dbReference type="EMBL" id="OGZ65665.1"/>
    </source>
</evidence>
<name>A0A1G2HTA6_9BACT</name>
<dbReference type="Pfam" id="PF01936">
    <property type="entry name" value="NYN"/>
    <property type="match status" value="1"/>
</dbReference>
<sequence length="172" mass="19384">MTNKEILITQSVAILCDGNNIERSIHEQSKSTNTMVNFDTLIPKLLNGRGLNRLIYFREGQNISSKLAERLHEMYYGSVVPCHKSADIPLSIKATQLSSKVDTIIIMSGDSDYLDLVTHLKSEGVRIEIAAVQETTAKALIEEADHFHPITKEDWFSYTPPKSGPRRGRHFE</sequence>
<dbReference type="PANTHER" id="PTHR35458:SF8">
    <property type="entry name" value="SLR0650 PROTEIN"/>
    <property type="match status" value="1"/>
</dbReference>
<feature type="domain" description="NYN" evidence="1">
    <location>
        <begin position="12"/>
        <end position="150"/>
    </location>
</feature>
<accession>A0A1G2HTA6</accession>
<dbReference type="AlphaFoldDB" id="A0A1G2HTA6"/>
<dbReference type="InterPro" id="IPR021139">
    <property type="entry name" value="NYN"/>
</dbReference>
<dbReference type="Proteomes" id="UP000178774">
    <property type="component" value="Unassembled WGS sequence"/>
</dbReference>
<evidence type="ECO:0000259" key="1">
    <source>
        <dbReference type="Pfam" id="PF01936"/>
    </source>
</evidence>
<proteinExistence type="predicted"/>